<evidence type="ECO:0000313" key="1">
    <source>
        <dbReference type="EMBL" id="JAD88577.1"/>
    </source>
</evidence>
<protein>
    <submittedName>
        <fullName evidence="1">Uncharacterized protein</fullName>
    </submittedName>
</protein>
<reference evidence="1" key="1">
    <citation type="submission" date="2014-09" db="EMBL/GenBank/DDBJ databases">
        <authorList>
            <person name="Magalhaes I.L.F."/>
            <person name="Oliveira U."/>
            <person name="Santos F.R."/>
            <person name="Vidigal T.H.D.A."/>
            <person name="Brescovit A.D."/>
            <person name="Santos A.J."/>
        </authorList>
    </citation>
    <scope>NUCLEOTIDE SEQUENCE</scope>
    <source>
        <tissue evidence="1">Shoot tissue taken approximately 20 cm above the soil surface</tissue>
    </source>
</reference>
<accession>A0A0A9DXV4</accession>
<reference evidence="1" key="2">
    <citation type="journal article" date="2015" name="Data Brief">
        <title>Shoot transcriptome of the giant reed, Arundo donax.</title>
        <authorList>
            <person name="Barrero R.A."/>
            <person name="Guerrero F.D."/>
            <person name="Moolhuijzen P."/>
            <person name="Goolsby J.A."/>
            <person name="Tidwell J."/>
            <person name="Bellgard S.E."/>
            <person name="Bellgard M.I."/>
        </authorList>
    </citation>
    <scope>NUCLEOTIDE SEQUENCE</scope>
    <source>
        <tissue evidence="1">Shoot tissue taken approximately 20 cm above the soil surface</tissue>
    </source>
</reference>
<proteinExistence type="predicted"/>
<organism evidence="1">
    <name type="scientific">Arundo donax</name>
    <name type="common">Giant reed</name>
    <name type="synonym">Donax arundinaceus</name>
    <dbReference type="NCBI Taxonomy" id="35708"/>
    <lineage>
        <taxon>Eukaryota</taxon>
        <taxon>Viridiplantae</taxon>
        <taxon>Streptophyta</taxon>
        <taxon>Embryophyta</taxon>
        <taxon>Tracheophyta</taxon>
        <taxon>Spermatophyta</taxon>
        <taxon>Magnoliopsida</taxon>
        <taxon>Liliopsida</taxon>
        <taxon>Poales</taxon>
        <taxon>Poaceae</taxon>
        <taxon>PACMAD clade</taxon>
        <taxon>Arundinoideae</taxon>
        <taxon>Arundineae</taxon>
        <taxon>Arundo</taxon>
    </lineage>
</organism>
<dbReference type="EMBL" id="GBRH01209318">
    <property type="protein sequence ID" value="JAD88577.1"/>
    <property type="molecule type" value="Transcribed_RNA"/>
</dbReference>
<name>A0A0A9DXV4_ARUDO</name>
<sequence>MRIYLVLICEKDRSHPLQVLTWLRIGKSGFCVSYKA</sequence>
<dbReference type="AlphaFoldDB" id="A0A0A9DXV4"/>